<protein>
    <submittedName>
        <fullName evidence="2">Uncharacterized protein</fullName>
    </submittedName>
</protein>
<feature type="region of interest" description="Disordered" evidence="1">
    <location>
        <begin position="72"/>
        <end position="94"/>
    </location>
</feature>
<proteinExistence type="predicted"/>
<gene>
    <name evidence="2" type="ORF">SLEP1_g30609</name>
</gene>
<evidence type="ECO:0000313" key="2">
    <source>
        <dbReference type="EMBL" id="GKV20488.1"/>
    </source>
</evidence>
<reference evidence="2 3" key="1">
    <citation type="journal article" date="2021" name="Commun. Biol.">
        <title>The genome of Shorea leprosula (Dipterocarpaceae) highlights the ecological relevance of drought in aseasonal tropical rainforests.</title>
        <authorList>
            <person name="Ng K.K.S."/>
            <person name="Kobayashi M.J."/>
            <person name="Fawcett J.A."/>
            <person name="Hatakeyama M."/>
            <person name="Paape T."/>
            <person name="Ng C.H."/>
            <person name="Ang C.C."/>
            <person name="Tnah L.H."/>
            <person name="Lee C.T."/>
            <person name="Nishiyama T."/>
            <person name="Sese J."/>
            <person name="O'Brien M.J."/>
            <person name="Copetti D."/>
            <person name="Mohd Noor M.I."/>
            <person name="Ong R.C."/>
            <person name="Putra M."/>
            <person name="Sireger I.Z."/>
            <person name="Indrioko S."/>
            <person name="Kosugi Y."/>
            <person name="Izuno A."/>
            <person name="Isagi Y."/>
            <person name="Lee S.L."/>
            <person name="Shimizu K.K."/>
        </authorList>
    </citation>
    <scope>NUCLEOTIDE SEQUENCE [LARGE SCALE GENOMIC DNA]</scope>
    <source>
        <strain evidence="2">214</strain>
    </source>
</reference>
<accession>A0AAV5K6A7</accession>
<comment type="caution">
    <text evidence="2">The sequence shown here is derived from an EMBL/GenBank/DDBJ whole genome shotgun (WGS) entry which is preliminary data.</text>
</comment>
<evidence type="ECO:0000256" key="1">
    <source>
        <dbReference type="SAM" id="MobiDB-lite"/>
    </source>
</evidence>
<evidence type="ECO:0000313" key="3">
    <source>
        <dbReference type="Proteomes" id="UP001054252"/>
    </source>
</evidence>
<sequence length="94" mass="10558">MLPTFSFGQGNQIARNSVENNGIENRNIILLSKNKRKGPKEIWEFAKVVGVVADANEEEVIKKTEVMENKDRAIRRGLMTRPTSSTGKGEIHHP</sequence>
<dbReference type="Proteomes" id="UP001054252">
    <property type="component" value="Unassembled WGS sequence"/>
</dbReference>
<dbReference type="AlphaFoldDB" id="A0AAV5K6A7"/>
<organism evidence="2 3">
    <name type="scientific">Rubroshorea leprosula</name>
    <dbReference type="NCBI Taxonomy" id="152421"/>
    <lineage>
        <taxon>Eukaryota</taxon>
        <taxon>Viridiplantae</taxon>
        <taxon>Streptophyta</taxon>
        <taxon>Embryophyta</taxon>
        <taxon>Tracheophyta</taxon>
        <taxon>Spermatophyta</taxon>
        <taxon>Magnoliopsida</taxon>
        <taxon>eudicotyledons</taxon>
        <taxon>Gunneridae</taxon>
        <taxon>Pentapetalae</taxon>
        <taxon>rosids</taxon>
        <taxon>malvids</taxon>
        <taxon>Malvales</taxon>
        <taxon>Dipterocarpaceae</taxon>
        <taxon>Rubroshorea</taxon>
    </lineage>
</organism>
<keyword evidence="3" id="KW-1185">Reference proteome</keyword>
<dbReference type="EMBL" id="BPVZ01000055">
    <property type="protein sequence ID" value="GKV20488.1"/>
    <property type="molecule type" value="Genomic_DNA"/>
</dbReference>
<name>A0AAV5K6A7_9ROSI</name>